<feature type="domain" description="Response regulatory" evidence="7">
    <location>
        <begin position="10"/>
        <end position="126"/>
    </location>
</feature>
<keyword evidence="2" id="KW-0805">Transcription regulation</keyword>
<dbReference type="PROSITE" id="PS50043">
    <property type="entry name" value="HTH_LUXR_2"/>
    <property type="match status" value="1"/>
</dbReference>
<dbReference type="SMART" id="SM00448">
    <property type="entry name" value="REC"/>
    <property type="match status" value="1"/>
</dbReference>
<dbReference type="PROSITE" id="PS50110">
    <property type="entry name" value="RESPONSE_REGULATORY"/>
    <property type="match status" value="1"/>
</dbReference>
<dbReference type="PANTHER" id="PTHR43214:SF24">
    <property type="entry name" value="TRANSCRIPTIONAL REGULATORY PROTEIN NARL-RELATED"/>
    <property type="match status" value="1"/>
</dbReference>
<dbReference type="Proteomes" id="UP000053859">
    <property type="component" value="Unassembled WGS sequence"/>
</dbReference>
<dbReference type="SUPFAM" id="SSF46894">
    <property type="entry name" value="C-terminal effector domain of the bipartite response regulators"/>
    <property type="match status" value="1"/>
</dbReference>
<evidence type="ECO:0000256" key="1">
    <source>
        <dbReference type="ARBA" id="ARBA00022553"/>
    </source>
</evidence>
<feature type="modified residue" description="4-aspartylphosphate" evidence="5">
    <location>
        <position position="61"/>
    </location>
</feature>
<evidence type="ECO:0000259" key="7">
    <source>
        <dbReference type="PROSITE" id="PS50110"/>
    </source>
</evidence>
<evidence type="ECO:0000259" key="6">
    <source>
        <dbReference type="PROSITE" id="PS50043"/>
    </source>
</evidence>
<evidence type="ECO:0000256" key="2">
    <source>
        <dbReference type="ARBA" id="ARBA00023015"/>
    </source>
</evidence>
<dbReference type="InterPro" id="IPR016032">
    <property type="entry name" value="Sig_transdc_resp-reg_C-effctor"/>
</dbReference>
<dbReference type="OrthoDB" id="9808843at2"/>
<dbReference type="InterPro" id="IPR039420">
    <property type="entry name" value="WalR-like"/>
</dbReference>
<dbReference type="EMBL" id="DF968227">
    <property type="protein sequence ID" value="GAP47104.1"/>
    <property type="molecule type" value="Genomic_DNA"/>
</dbReference>
<dbReference type="CDD" id="cd17535">
    <property type="entry name" value="REC_NarL-like"/>
    <property type="match status" value="1"/>
</dbReference>
<feature type="domain" description="HTH luxR-type" evidence="6">
    <location>
        <begin position="155"/>
        <end position="220"/>
    </location>
</feature>
<dbReference type="GO" id="GO:0006355">
    <property type="term" value="P:regulation of DNA-templated transcription"/>
    <property type="evidence" value="ECO:0007669"/>
    <property type="project" value="InterPro"/>
</dbReference>
<dbReference type="AlphaFoldDB" id="A0A0K8PI78"/>
<dbReference type="PROSITE" id="PS00622">
    <property type="entry name" value="HTH_LUXR_1"/>
    <property type="match status" value="1"/>
</dbReference>
<keyword evidence="9" id="KW-1185">Reference proteome</keyword>
<organism evidence="8 9">
    <name type="scientific">Streptomyces azureus</name>
    <dbReference type="NCBI Taxonomy" id="146537"/>
    <lineage>
        <taxon>Bacteria</taxon>
        <taxon>Bacillati</taxon>
        <taxon>Actinomycetota</taxon>
        <taxon>Actinomycetes</taxon>
        <taxon>Kitasatosporales</taxon>
        <taxon>Streptomycetaceae</taxon>
        <taxon>Streptomyces</taxon>
    </lineage>
</organism>
<sequence length="227" mass="24396">MTSSSGRPIRVLIVDDQAMVRQGFTVLLGTQPDIEVVGDAKDGEGGVAKAAETAPDVVLMDIRMPGIGGIEATERITTANPDIRVLVLTTFDLDEYVYDALRAGASGFLLKDASSEQLAEAVRVIAAGDALLAPVITRKLIAEFSRLDDRPRAPLKERIGDLTERETEVLALIAQGLSNAEISKHLFVAEQTVKTHVGRILVKLGLRDRTQAAVFAYESGLVRPSGY</sequence>
<dbReference type="Gene3D" id="3.40.50.2300">
    <property type="match status" value="1"/>
</dbReference>
<evidence type="ECO:0000256" key="4">
    <source>
        <dbReference type="ARBA" id="ARBA00023163"/>
    </source>
</evidence>
<proteinExistence type="predicted"/>
<keyword evidence="1 5" id="KW-0597">Phosphoprotein</keyword>
<dbReference type="GO" id="GO:0000160">
    <property type="term" value="P:phosphorelay signal transduction system"/>
    <property type="evidence" value="ECO:0007669"/>
    <property type="project" value="InterPro"/>
</dbReference>
<dbReference type="PRINTS" id="PR00038">
    <property type="entry name" value="HTHLUXR"/>
</dbReference>
<protein>
    <submittedName>
        <fullName evidence="8">Two component system response regulator</fullName>
    </submittedName>
</protein>
<dbReference type="SUPFAM" id="SSF52172">
    <property type="entry name" value="CheY-like"/>
    <property type="match status" value="1"/>
</dbReference>
<evidence type="ECO:0000313" key="9">
    <source>
        <dbReference type="Proteomes" id="UP000053859"/>
    </source>
</evidence>
<evidence type="ECO:0000256" key="3">
    <source>
        <dbReference type="ARBA" id="ARBA00023125"/>
    </source>
</evidence>
<keyword evidence="3" id="KW-0238">DNA-binding</keyword>
<dbReference type="InterPro" id="IPR001789">
    <property type="entry name" value="Sig_transdc_resp-reg_receiver"/>
</dbReference>
<dbReference type="CDD" id="cd06170">
    <property type="entry name" value="LuxR_C_like"/>
    <property type="match status" value="1"/>
</dbReference>
<dbReference type="RefSeq" id="WP_059416415.1">
    <property type="nucleotide sequence ID" value="NZ_DF968227.1"/>
</dbReference>
<keyword evidence="4" id="KW-0804">Transcription</keyword>
<dbReference type="InterPro" id="IPR000792">
    <property type="entry name" value="Tscrpt_reg_LuxR_C"/>
</dbReference>
<dbReference type="Pfam" id="PF00196">
    <property type="entry name" value="GerE"/>
    <property type="match status" value="1"/>
</dbReference>
<evidence type="ECO:0000313" key="8">
    <source>
        <dbReference type="EMBL" id="GAP47104.1"/>
    </source>
</evidence>
<dbReference type="GO" id="GO:0003677">
    <property type="term" value="F:DNA binding"/>
    <property type="evidence" value="ECO:0007669"/>
    <property type="project" value="UniProtKB-KW"/>
</dbReference>
<accession>A0A0K8PI78</accession>
<gene>
    <name evidence="8" type="ORF">SAZU_1841</name>
</gene>
<dbReference type="Pfam" id="PF00072">
    <property type="entry name" value="Response_reg"/>
    <property type="match status" value="1"/>
</dbReference>
<reference evidence="8" key="1">
    <citation type="journal article" date="2015" name="Genome Announc.">
        <title>Draft Genome Sequence of Thiostrepton-Producing Streptomyces azureus ATCC 14921.</title>
        <authorList>
            <person name="Sakihara K."/>
            <person name="Maeda J."/>
            <person name="Tashiro K."/>
            <person name="Fujino Y."/>
            <person name="Kuhara S."/>
            <person name="Ohshima T."/>
            <person name="Ogata S."/>
            <person name="Doi K."/>
        </authorList>
    </citation>
    <scope>NUCLEOTIDE SEQUENCE [LARGE SCALE GENOMIC DNA]</scope>
    <source>
        <strain evidence="8">ATCC14921</strain>
    </source>
</reference>
<dbReference type="InterPro" id="IPR011006">
    <property type="entry name" value="CheY-like_superfamily"/>
</dbReference>
<dbReference type="PANTHER" id="PTHR43214">
    <property type="entry name" value="TWO-COMPONENT RESPONSE REGULATOR"/>
    <property type="match status" value="1"/>
</dbReference>
<name>A0A0K8PI78_STRAJ</name>
<evidence type="ECO:0000256" key="5">
    <source>
        <dbReference type="PROSITE-ProRule" id="PRU00169"/>
    </source>
</evidence>
<dbReference type="SMART" id="SM00421">
    <property type="entry name" value="HTH_LUXR"/>
    <property type="match status" value="1"/>
</dbReference>
<dbReference type="InterPro" id="IPR058245">
    <property type="entry name" value="NreC/VraR/RcsB-like_REC"/>
</dbReference>
<dbReference type="PATRIC" id="fig|146537.3.peg.1945"/>